<dbReference type="EMBL" id="JAGKQH010000014">
    <property type="protein sequence ID" value="KAG6580718.1"/>
    <property type="molecule type" value="Genomic_DNA"/>
</dbReference>
<comment type="caution">
    <text evidence="2">The sequence shown here is derived from an EMBL/GenBank/DDBJ whole genome shotgun (WGS) entry which is preliminary data.</text>
</comment>
<dbReference type="AlphaFoldDB" id="A0AAV6MEK8"/>
<keyword evidence="1" id="KW-0732">Signal</keyword>
<feature type="chain" id="PRO_5044000518" evidence="1">
    <location>
        <begin position="23"/>
        <end position="97"/>
    </location>
</feature>
<gene>
    <name evidence="2" type="ORF">SDJN03_20720</name>
</gene>
<proteinExistence type="predicted"/>
<feature type="signal peptide" evidence="1">
    <location>
        <begin position="1"/>
        <end position="22"/>
    </location>
</feature>
<name>A0AAV6MEK8_9ROSI</name>
<reference evidence="2 3" key="1">
    <citation type="journal article" date="2021" name="Hortic Res">
        <title>The domestication of Cucurbita argyrosperma as revealed by the genome of its wild relative.</title>
        <authorList>
            <person name="Barrera-Redondo J."/>
            <person name="Sanchez-de la Vega G."/>
            <person name="Aguirre-Liguori J.A."/>
            <person name="Castellanos-Morales G."/>
            <person name="Gutierrez-Guerrero Y.T."/>
            <person name="Aguirre-Dugua X."/>
            <person name="Aguirre-Planter E."/>
            <person name="Tenaillon M.I."/>
            <person name="Lira-Saade R."/>
            <person name="Eguiarte L.E."/>
        </authorList>
    </citation>
    <scope>NUCLEOTIDE SEQUENCE [LARGE SCALE GENOMIC DNA]</scope>
    <source>
        <strain evidence="2">JBR-2021</strain>
    </source>
</reference>
<accession>A0AAV6MEK8</accession>
<dbReference type="Proteomes" id="UP000685013">
    <property type="component" value="Chromosome 14"/>
</dbReference>
<sequence>MEGKKVALVVLLVTMAFTSALARNQLIADGSNDRAGSDEYDELIKMAEGAPEAAPEPAPSPRPSCFGNFCGGGLLPCDEPCFCFIPMGSQRGSCVDF</sequence>
<evidence type="ECO:0000313" key="2">
    <source>
        <dbReference type="EMBL" id="KAG6580718.1"/>
    </source>
</evidence>
<keyword evidence="3" id="KW-1185">Reference proteome</keyword>
<evidence type="ECO:0000313" key="3">
    <source>
        <dbReference type="Proteomes" id="UP000685013"/>
    </source>
</evidence>
<organism evidence="2 3">
    <name type="scientific">Cucurbita argyrosperma subsp. sororia</name>
    <dbReference type="NCBI Taxonomy" id="37648"/>
    <lineage>
        <taxon>Eukaryota</taxon>
        <taxon>Viridiplantae</taxon>
        <taxon>Streptophyta</taxon>
        <taxon>Embryophyta</taxon>
        <taxon>Tracheophyta</taxon>
        <taxon>Spermatophyta</taxon>
        <taxon>Magnoliopsida</taxon>
        <taxon>eudicotyledons</taxon>
        <taxon>Gunneridae</taxon>
        <taxon>Pentapetalae</taxon>
        <taxon>rosids</taxon>
        <taxon>fabids</taxon>
        <taxon>Cucurbitales</taxon>
        <taxon>Cucurbitaceae</taxon>
        <taxon>Cucurbiteae</taxon>
        <taxon>Cucurbita</taxon>
    </lineage>
</organism>
<evidence type="ECO:0000256" key="1">
    <source>
        <dbReference type="SAM" id="SignalP"/>
    </source>
</evidence>
<feature type="non-terminal residue" evidence="2">
    <location>
        <position position="1"/>
    </location>
</feature>
<protein>
    <submittedName>
        <fullName evidence="2">Uncharacterized protein</fullName>
    </submittedName>
</protein>